<name>A0ABY7F3R9_MYAAR</name>
<reference evidence="1" key="1">
    <citation type="submission" date="2022-11" db="EMBL/GenBank/DDBJ databases">
        <title>Centuries of genome instability and evolution in soft-shell clam transmissible cancer (bioRxiv).</title>
        <authorList>
            <person name="Hart S.F.M."/>
            <person name="Yonemitsu M.A."/>
            <person name="Giersch R.M."/>
            <person name="Beal B.F."/>
            <person name="Arriagada G."/>
            <person name="Davis B.W."/>
            <person name="Ostrander E.A."/>
            <person name="Goff S.P."/>
            <person name="Metzger M.J."/>
        </authorList>
    </citation>
    <scope>NUCLEOTIDE SEQUENCE</scope>
    <source>
        <strain evidence="1">MELC-2E11</strain>
        <tissue evidence="1">Siphon/mantle</tissue>
    </source>
</reference>
<dbReference type="InterPro" id="IPR035940">
    <property type="entry name" value="CAP_sf"/>
</dbReference>
<evidence type="ECO:0000313" key="2">
    <source>
        <dbReference type="Proteomes" id="UP001164746"/>
    </source>
</evidence>
<dbReference type="Gene3D" id="3.40.33.10">
    <property type="entry name" value="CAP"/>
    <property type="match status" value="1"/>
</dbReference>
<gene>
    <name evidence="1" type="ORF">MAR_031427</name>
</gene>
<proteinExistence type="predicted"/>
<protein>
    <recommendedName>
        <fullName evidence="3">SCP domain-containing protein</fullName>
    </recommendedName>
</protein>
<sequence length="82" mass="9046">MKQPHQAPTMTLADDLNVYAQKWADNLAARDTMEHSNCKLPSGGSVTSPRLFGKAPPSWAWPGLRLRADPSTSWPLTGQRET</sequence>
<keyword evidence="2" id="KW-1185">Reference proteome</keyword>
<dbReference type="SUPFAM" id="SSF55797">
    <property type="entry name" value="PR-1-like"/>
    <property type="match status" value="1"/>
</dbReference>
<evidence type="ECO:0008006" key="3">
    <source>
        <dbReference type="Google" id="ProtNLM"/>
    </source>
</evidence>
<dbReference type="EMBL" id="CP111021">
    <property type="protein sequence ID" value="WAR16833.1"/>
    <property type="molecule type" value="Genomic_DNA"/>
</dbReference>
<dbReference type="Proteomes" id="UP001164746">
    <property type="component" value="Chromosome 10"/>
</dbReference>
<organism evidence="1 2">
    <name type="scientific">Mya arenaria</name>
    <name type="common">Soft-shell clam</name>
    <dbReference type="NCBI Taxonomy" id="6604"/>
    <lineage>
        <taxon>Eukaryota</taxon>
        <taxon>Metazoa</taxon>
        <taxon>Spiralia</taxon>
        <taxon>Lophotrochozoa</taxon>
        <taxon>Mollusca</taxon>
        <taxon>Bivalvia</taxon>
        <taxon>Autobranchia</taxon>
        <taxon>Heteroconchia</taxon>
        <taxon>Euheterodonta</taxon>
        <taxon>Imparidentia</taxon>
        <taxon>Neoheterodontei</taxon>
        <taxon>Myida</taxon>
        <taxon>Myoidea</taxon>
        <taxon>Myidae</taxon>
        <taxon>Mya</taxon>
    </lineage>
</organism>
<accession>A0ABY7F3R9</accession>
<evidence type="ECO:0000313" key="1">
    <source>
        <dbReference type="EMBL" id="WAR16833.1"/>
    </source>
</evidence>